<comment type="caution">
    <text evidence="8">The sequence shown here is derived from an EMBL/GenBank/DDBJ whole genome shotgun (WGS) entry which is preliminary data.</text>
</comment>
<dbReference type="Pfam" id="PF13424">
    <property type="entry name" value="TPR_12"/>
    <property type="match status" value="3"/>
</dbReference>
<evidence type="ECO:0000259" key="7">
    <source>
        <dbReference type="PROSITE" id="PS51755"/>
    </source>
</evidence>
<dbReference type="SMART" id="SM01043">
    <property type="entry name" value="BTAD"/>
    <property type="match status" value="1"/>
</dbReference>
<dbReference type="EMBL" id="SGWQ01000017">
    <property type="protein sequence ID" value="RZS30376.1"/>
    <property type="molecule type" value="Genomic_DNA"/>
</dbReference>
<dbReference type="InterPro" id="IPR036388">
    <property type="entry name" value="WH-like_DNA-bd_sf"/>
</dbReference>
<dbReference type="GO" id="GO:0000160">
    <property type="term" value="P:phosphorelay signal transduction system"/>
    <property type="evidence" value="ECO:0007669"/>
    <property type="project" value="InterPro"/>
</dbReference>
<dbReference type="InterPro" id="IPR016032">
    <property type="entry name" value="Sig_transdc_resp-reg_C-effctor"/>
</dbReference>
<dbReference type="Pfam" id="PF03704">
    <property type="entry name" value="BTAD"/>
    <property type="match status" value="1"/>
</dbReference>
<dbReference type="InterPro" id="IPR001867">
    <property type="entry name" value="OmpR/PhoB-type_DNA-bd"/>
</dbReference>
<dbReference type="Proteomes" id="UP000294257">
    <property type="component" value="Unassembled WGS sequence"/>
</dbReference>
<dbReference type="Gene3D" id="1.25.40.10">
    <property type="entry name" value="Tetratricopeptide repeat domain"/>
    <property type="match status" value="3"/>
</dbReference>
<evidence type="ECO:0000313" key="8">
    <source>
        <dbReference type="EMBL" id="RZS30376.1"/>
    </source>
</evidence>
<evidence type="ECO:0000313" key="9">
    <source>
        <dbReference type="Proteomes" id="UP000294257"/>
    </source>
</evidence>
<feature type="domain" description="OmpR/PhoB-type" evidence="7">
    <location>
        <begin position="1"/>
        <end position="93"/>
    </location>
</feature>
<evidence type="ECO:0000256" key="1">
    <source>
        <dbReference type="ARBA" id="ARBA00005820"/>
    </source>
</evidence>
<dbReference type="PROSITE" id="PS51755">
    <property type="entry name" value="OMPR_PHOB"/>
    <property type="match status" value="1"/>
</dbReference>
<dbReference type="InterPro" id="IPR051677">
    <property type="entry name" value="AfsR-DnrI-RedD_regulator"/>
</dbReference>
<comment type="similarity">
    <text evidence="1">Belongs to the AfsR/DnrI/RedD regulatory family.</text>
</comment>
<dbReference type="GO" id="GO:0003677">
    <property type="term" value="F:DNA binding"/>
    <property type="evidence" value="ECO:0007669"/>
    <property type="project" value="UniProtKB-UniRule"/>
</dbReference>
<organism evidence="8 9">
    <name type="scientific">Herbihabitans rhizosphaerae</name>
    <dbReference type="NCBI Taxonomy" id="1872711"/>
    <lineage>
        <taxon>Bacteria</taxon>
        <taxon>Bacillati</taxon>
        <taxon>Actinomycetota</taxon>
        <taxon>Actinomycetes</taxon>
        <taxon>Pseudonocardiales</taxon>
        <taxon>Pseudonocardiaceae</taxon>
        <taxon>Herbihabitans</taxon>
    </lineage>
</organism>
<dbReference type="GO" id="GO:0006355">
    <property type="term" value="P:regulation of DNA-templated transcription"/>
    <property type="evidence" value="ECO:0007669"/>
    <property type="project" value="InterPro"/>
</dbReference>
<dbReference type="AlphaFoldDB" id="A0A4Q7KCI4"/>
<dbReference type="SMART" id="SM00862">
    <property type="entry name" value="Trans_reg_C"/>
    <property type="match status" value="1"/>
</dbReference>
<evidence type="ECO:0000256" key="6">
    <source>
        <dbReference type="PROSITE-ProRule" id="PRU01091"/>
    </source>
</evidence>
<keyword evidence="3 6" id="KW-0238">DNA-binding</keyword>
<evidence type="ECO:0000256" key="4">
    <source>
        <dbReference type="ARBA" id="ARBA00023163"/>
    </source>
</evidence>
<dbReference type="InterPro" id="IPR027417">
    <property type="entry name" value="P-loop_NTPase"/>
</dbReference>
<dbReference type="SUPFAM" id="SSF48452">
    <property type="entry name" value="TPR-like"/>
    <property type="match status" value="3"/>
</dbReference>
<dbReference type="SUPFAM" id="SSF46894">
    <property type="entry name" value="C-terminal effector domain of the bipartite response regulators"/>
    <property type="match status" value="1"/>
</dbReference>
<keyword evidence="5" id="KW-0802">TPR repeat</keyword>
<dbReference type="CDD" id="cd15831">
    <property type="entry name" value="BTAD"/>
    <property type="match status" value="1"/>
</dbReference>
<dbReference type="InterPro" id="IPR011990">
    <property type="entry name" value="TPR-like_helical_dom_sf"/>
</dbReference>
<keyword evidence="9" id="KW-1185">Reference proteome</keyword>
<evidence type="ECO:0000256" key="3">
    <source>
        <dbReference type="ARBA" id="ARBA00023125"/>
    </source>
</evidence>
<dbReference type="PRINTS" id="PR00364">
    <property type="entry name" value="DISEASERSIST"/>
</dbReference>
<sequence length="929" mass="99633">MSTWFGVLGPLEIRDGDAPVPITRPRQRSLVAVLLAEPNRVVSVDEVINRIWGDDPPATARPQVHAMVSAVRRALPDGERVLRTQTSGYQLEVTAATLDMLAFDEAVAAGQPREALRLWRGEPFSGVDGESLATPRRVLTERYLAVVEQLADAELEGGAQRMVAAELRALVERYPLREGLRRRLMIALYRDGRAGEALETYRAGQRALAEEHGLDPSPALHELAARIEVRDPSLARAVPRQLPLTPAAFTGRAAELAQLDELRHAGARVIGLAGTGGVGKTALATHWAHRIAAEFGDGQLYVDLRGYDPDAPRHPADAMASLLRALGVPAPDVPSDDGDRAALYQSTVDGRNLLLLLDNARDAEHVRPLLPGAASCLTVVTSRHSLDVFDYVVTLDTLAADDALALLAALIGERVRGEPDAAARLADRCARLPLALRIAAERAAERADVPLADLVEELADERTVLHALDTGDDPHTAVAAVFSWSYRQLDAEPARAFRLLGLHRGPHLDAAAAAALLDVDPATAADLLDRLRRVHLLETVGAQRFAMHDLLRVFAAELAATAEKEQVRTAARTRLDDHYQAGAAAAMDALYPAERGKRPTASGRLPSPSSARRWLDVELPNLMTVGDTHVIGLCATVWRHLETIGRYDEATVLCGRSAEVAVRRGDRAAHAFARTAGGQVCWRQGRFDAAREHLQTAAALYRELRDHAGRAWVLLNLGVVDERARRYGLAAAHLREAAALYTELGDDGGLADALGNLGVVHEQTGDYDQAVRLQKRAFALHLDGDNPAGQANALGNVGIVHHRTGRHEPAVSCLRQALALFESISDRAGEAEALAYLGASLHALGETAAAGEHLERAMAIARDLDSARVQANALNGLGELAAAAGDPRHALAAHTAALRLAESVGDTEQRIRAEAGIGSAELGIDDSPQ</sequence>
<dbReference type="Pfam" id="PF00486">
    <property type="entry name" value="Trans_reg_C"/>
    <property type="match status" value="1"/>
</dbReference>
<gene>
    <name evidence="8" type="ORF">EV193_11774</name>
</gene>
<evidence type="ECO:0000256" key="2">
    <source>
        <dbReference type="ARBA" id="ARBA00023015"/>
    </source>
</evidence>
<evidence type="ECO:0000256" key="5">
    <source>
        <dbReference type="PROSITE-ProRule" id="PRU00339"/>
    </source>
</evidence>
<keyword evidence="2" id="KW-0805">Transcription regulation</keyword>
<dbReference type="SUPFAM" id="SSF52540">
    <property type="entry name" value="P-loop containing nucleoside triphosphate hydrolases"/>
    <property type="match status" value="1"/>
</dbReference>
<dbReference type="PROSITE" id="PS50005">
    <property type="entry name" value="TPR"/>
    <property type="match status" value="1"/>
</dbReference>
<feature type="DNA-binding region" description="OmpR/PhoB-type" evidence="6">
    <location>
        <begin position="1"/>
        <end position="93"/>
    </location>
</feature>
<dbReference type="PANTHER" id="PTHR35807:SF1">
    <property type="entry name" value="TRANSCRIPTIONAL REGULATOR REDD"/>
    <property type="match status" value="1"/>
</dbReference>
<reference evidence="8 9" key="1">
    <citation type="submission" date="2019-02" db="EMBL/GenBank/DDBJ databases">
        <title>Genomic Encyclopedia of Type Strains, Phase IV (KMG-IV): sequencing the most valuable type-strain genomes for metagenomic binning, comparative biology and taxonomic classification.</title>
        <authorList>
            <person name="Goeker M."/>
        </authorList>
    </citation>
    <scope>NUCLEOTIDE SEQUENCE [LARGE SCALE GENOMIC DNA]</scope>
    <source>
        <strain evidence="8 9">DSM 101727</strain>
    </source>
</reference>
<dbReference type="PANTHER" id="PTHR35807">
    <property type="entry name" value="TRANSCRIPTIONAL REGULATOR REDD-RELATED"/>
    <property type="match status" value="1"/>
</dbReference>
<name>A0A4Q7KCI4_9PSEU</name>
<dbReference type="SMART" id="SM00028">
    <property type="entry name" value="TPR"/>
    <property type="match status" value="6"/>
</dbReference>
<dbReference type="InterPro" id="IPR005158">
    <property type="entry name" value="BTAD"/>
</dbReference>
<dbReference type="InterPro" id="IPR019734">
    <property type="entry name" value="TPR_rpt"/>
</dbReference>
<dbReference type="RefSeq" id="WP_165401574.1">
    <property type="nucleotide sequence ID" value="NZ_SGWQ01000017.1"/>
</dbReference>
<proteinExistence type="inferred from homology"/>
<keyword evidence="4" id="KW-0804">Transcription</keyword>
<protein>
    <submittedName>
        <fullName evidence="8">DNA-binding SARP family transcriptional activator</fullName>
    </submittedName>
</protein>
<feature type="repeat" description="TPR" evidence="5">
    <location>
        <begin position="751"/>
        <end position="784"/>
    </location>
</feature>
<dbReference type="Gene3D" id="1.10.10.10">
    <property type="entry name" value="Winged helix-like DNA-binding domain superfamily/Winged helix DNA-binding domain"/>
    <property type="match status" value="1"/>
</dbReference>
<accession>A0A4Q7KCI4</accession>